<feature type="domain" description="C-type lectin" evidence="1">
    <location>
        <begin position="72"/>
        <end position="194"/>
    </location>
</feature>
<dbReference type="GeneID" id="105445295"/>
<dbReference type="SUPFAM" id="SSF56436">
    <property type="entry name" value="C-type lectin-like"/>
    <property type="match status" value="1"/>
</dbReference>
<name>A0A7M7HLL3_STRPU</name>
<dbReference type="KEGG" id="spu:105445295"/>
<accession>A0A7M7HLL3</accession>
<dbReference type="CDD" id="cd00037">
    <property type="entry name" value="CLECT"/>
    <property type="match status" value="1"/>
</dbReference>
<dbReference type="InParanoid" id="A0A7M7HLL3"/>
<dbReference type="InterPro" id="IPR016187">
    <property type="entry name" value="CTDL_fold"/>
</dbReference>
<dbReference type="PROSITE" id="PS50041">
    <property type="entry name" value="C_TYPE_LECTIN_2"/>
    <property type="match status" value="1"/>
</dbReference>
<protein>
    <recommendedName>
        <fullName evidence="5">C-type lectin domain-containing protein</fullName>
    </recommendedName>
</protein>
<feature type="domain" description="Apple" evidence="2">
    <location>
        <begin position="249"/>
        <end position="315"/>
    </location>
</feature>
<proteinExistence type="predicted"/>
<reference evidence="4" key="1">
    <citation type="submission" date="2015-02" db="EMBL/GenBank/DDBJ databases">
        <title>Genome sequencing for Strongylocentrotus purpuratus.</title>
        <authorList>
            <person name="Murali S."/>
            <person name="Liu Y."/>
            <person name="Vee V."/>
            <person name="English A."/>
            <person name="Wang M."/>
            <person name="Skinner E."/>
            <person name="Han Y."/>
            <person name="Muzny D.M."/>
            <person name="Worley K.C."/>
            <person name="Gibbs R.A."/>
        </authorList>
    </citation>
    <scope>NUCLEOTIDE SEQUENCE</scope>
</reference>
<evidence type="ECO:0000313" key="3">
    <source>
        <dbReference type="EnsemblMetazoa" id="XP_011678971"/>
    </source>
</evidence>
<dbReference type="SUPFAM" id="SSF57414">
    <property type="entry name" value="Hairpin loop containing domain-like"/>
    <property type="match status" value="1"/>
</dbReference>
<evidence type="ECO:0008006" key="5">
    <source>
        <dbReference type="Google" id="ProtNLM"/>
    </source>
</evidence>
<dbReference type="EnsemblMetazoa" id="XM_011680669">
    <property type="protein sequence ID" value="XP_011678971"/>
    <property type="gene ID" value="LOC105445295"/>
</dbReference>
<dbReference type="OrthoDB" id="8953283at2759"/>
<dbReference type="Gene3D" id="3.10.100.10">
    <property type="entry name" value="Mannose-Binding Protein A, subunit A"/>
    <property type="match status" value="1"/>
</dbReference>
<evidence type="ECO:0000259" key="2">
    <source>
        <dbReference type="PROSITE" id="PS50948"/>
    </source>
</evidence>
<reference evidence="3" key="2">
    <citation type="submission" date="2021-01" db="UniProtKB">
        <authorList>
            <consortium name="EnsemblMetazoa"/>
        </authorList>
    </citation>
    <scope>IDENTIFICATION</scope>
</reference>
<organism evidence="3 4">
    <name type="scientific">Strongylocentrotus purpuratus</name>
    <name type="common">Purple sea urchin</name>
    <dbReference type="NCBI Taxonomy" id="7668"/>
    <lineage>
        <taxon>Eukaryota</taxon>
        <taxon>Metazoa</taxon>
        <taxon>Echinodermata</taxon>
        <taxon>Eleutherozoa</taxon>
        <taxon>Echinozoa</taxon>
        <taxon>Echinoidea</taxon>
        <taxon>Euechinoidea</taxon>
        <taxon>Echinacea</taxon>
        <taxon>Camarodonta</taxon>
        <taxon>Echinidea</taxon>
        <taxon>Strongylocentrotidae</taxon>
        <taxon>Strongylocentrotus</taxon>
    </lineage>
</organism>
<dbReference type="InterPro" id="IPR001304">
    <property type="entry name" value="C-type_lectin-like"/>
</dbReference>
<evidence type="ECO:0000259" key="1">
    <source>
        <dbReference type="PROSITE" id="PS50041"/>
    </source>
</evidence>
<evidence type="ECO:0000313" key="4">
    <source>
        <dbReference type="Proteomes" id="UP000007110"/>
    </source>
</evidence>
<dbReference type="Proteomes" id="UP000007110">
    <property type="component" value="Unassembled WGS sequence"/>
</dbReference>
<dbReference type="OMA" id="MMACRIS"/>
<dbReference type="InterPro" id="IPR016186">
    <property type="entry name" value="C-type_lectin-like/link_sf"/>
</dbReference>
<dbReference type="PROSITE" id="PS50948">
    <property type="entry name" value="PAN"/>
    <property type="match status" value="1"/>
</dbReference>
<dbReference type="AlphaFoldDB" id="A0A7M7HLL3"/>
<dbReference type="RefSeq" id="XP_011678971.1">
    <property type="nucleotide sequence ID" value="XM_011680669.2"/>
</dbReference>
<dbReference type="Pfam" id="PF00024">
    <property type="entry name" value="PAN_1"/>
    <property type="match status" value="1"/>
</dbReference>
<dbReference type="SMART" id="SM00034">
    <property type="entry name" value="CLECT"/>
    <property type="match status" value="1"/>
</dbReference>
<sequence length="315" mass="34100">MISQTYATMEVRRFFLIAFMMACRISESTSALSASSSSSSSSAAASGSGSSSGSAEVFGAYGCPTPLDWEPIGEQCLLIVWTPKTWQDALDMCEDKGGALFFPESAESMTFVRKSISTSTCQGFWLGCIDRSSTATGQFECPNQDGVYWNSETDFSGYWDWTSGNPDPSVRGPGDYCTLTLGMGPGEYWIEYPCTYGDVCPACSRKRQLPITTAPSPSMVSDPGSTITLASQSRHRSMIYRATASELGCLTKSYVIVIVTVPTRIRCAALCLAHGECVSFNFFKRETKNCHLSSVSIGSVPDDGVNYSTSCTHYE</sequence>
<dbReference type="Pfam" id="PF00059">
    <property type="entry name" value="Lectin_C"/>
    <property type="match status" value="1"/>
</dbReference>
<dbReference type="InterPro" id="IPR003609">
    <property type="entry name" value="Pan_app"/>
</dbReference>
<keyword evidence="4" id="KW-1185">Reference proteome</keyword>
<dbReference type="Gene3D" id="3.50.4.10">
    <property type="entry name" value="Hepatocyte Growth Factor"/>
    <property type="match status" value="1"/>
</dbReference>